<protein>
    <submittedName>
        <fullName evidence="1">Uncharacterized protein</fullName>
    </submittedName>
</protein>
<proteinExistence type="predicted"/>
<evidence type="ECO:0000313" key="2">
    <source>
        <dbReference type="Proteomes" id="UP001153331"/>
    </source>
</evidence>
<name>A0ACC2IBY6_9PLEO</name>
<dbReference type="Proteomes" id="UP001153331">
    <property type="component" value="Unassembled WGS sequence"/>
</dbReference>
<accession>A0ACC2IBY6</accession>
<organism evidence="1 2">
    <name type="scientific">Boeremia exigua</name>
    <dbReference type="NCBI Taxonomy" id="749465"/>
    <lineage>
        <taxon>Eukaryota</taxon>
        <taxon>Fungi</taxon>
        <taxon>Dikarya</taxon>
        <taxon>Ascomycota</taxon>
        <taxon>Pezizomycotina</taxon>
        <taxon>Dothideomycetes</taxon>
        <taxon>Pleosporomycetidae</taxon>
        <taxon>Pleosporales</taxon>
        <taxon>Pleosporineae</taxon>
        <taxon>Didymellaceae</taxon>
        <taxon>Boeremia</taxon>
    </lineage>
</organism>
<evidence type="ECO:0000313" key="1">
    <source>
        <dbReference type="EMBL" id="KAJ8112612.1"/>
    </source>
</evidence>
<sequence>MEQEKEETGKNSVKTKSVDPLDTDALKEQSGVSTYARIFQYANSSDYLLQAIAVLAAIASGAGIALQNLIFGEFITILIRFTSGDSAPGQFREDSKRLALYFVYLGIGRFGLSYIYNTLLTFTSYRIIRNIRQRYLKAALSQEIAFFDIGSGGSIATQATSNGRLIQGGISEKFGLTFQGASTFITAFVIAFVAQWKLTLICLCIAPATLFVNGVAAGIMAGHETKMLEIYAQSNSFAEGVLSSARTISAFGMQRRLVKQFDEYLNAAHSVGKRISPCFGLLFSSEYCIIYLGYGLAFWQGVRMLAREEISDAGTIFTVLLSIIIAATSLTALAPYMVDFTRATSAAARLFALIDRKSTINPFDTDGKRPVDPVGDLELQNITFSYPARPGVTVLDSFSLKIPSGKVTALVGQSGSGKSTIIGLIERWYNARPGSVLLDGCPIDELNLSWLRRNIRLVQQEPVLFQGTVFENIRYGLVGTDWENDTRQQQMEHVQEACKIAFAHDFISDLPNGYDTEIGQRGGLLSGGQKQRIAIARSIVSKPKILLLDEATSALDPSAEGIVQRALDMASKGRTTIVIAHKLATIQKADNIVVMAKGRILEQGSHASLMARGQVYARLVKVQNLHVPSDESEGEETPQTTNGNVESLDLIRTKTLGATSVTDNMIVQKERDNYDHHKQRGILYVIYRLIRMTPELAGAYAFVFAGCVLAGATFPGQAILLAKVMDVFALPRQEMEDEGSFYATMFIVLAAGCFVTYFALGYSTNVVAQHLNHTLRKLSLHYMIRQDLQFFDRTENNTGALTSRIDSNPQSVLELMGYNIGLILVAVLNIGSCSILAIAYHWKFGLVVVLAGLPPLVAAGYLKIRFDAKLDREVSKNYSASASIASEAITAIRTVSSLTIEEFVLDKYTKELDKAVASSERPLLRMMMCFAFTQSIEYWFMALGFWYGCRLLSFGEISSYAFFIAFLSVFYSGQSAAQLFQFSTSITKGINAANYIFWLEELQPIVRKTPENRNNTVSSGNTIGIKDVRFSYPLRPDASILRGVNIEIRKGQFVAFVGASGCGKSTMIALLERFYDPSSGSINFDETPLTALNPHLYRSLVALVQQEPTLFQGSIRENVALGVSDLGCDANASDLDMRIEEALRAANAWDFTSSLPEGLSTSVGSSGAQLSGGQKQRIAIARALIRNPRILLLDEATSALDTESEKIVQNALASAAANSNRITVAVAHRLSTVKDADLICVFHKGKIVELGTHRELLSRGGMYSKMCEAQSLG</sequence>
<reference evidence="1" key="1">
    <citation type="submission" date="2022-11" db="EMBL/GenBank/DDBJ databases">
        <title>Genome Sequence of Boeremia exigua.</title>
        <authorList>
            <person name="Buettner E."/>
        </authorList>
    </citation>
    <scope>NUCLEOTIDE SEQUENCE</scope>
    <source>
        <strain evidence="1">CU02</strain>
    </source>
</reference>
<comment type="caution">
    <text evidence="1">The sequence shown here is derived from an EMBL/GenBank/DDBJ whole genome shotgun (WGS) entry which is preliminary data.</text>
</comment>
<dbReference type="EMBL" id="JAPHNI010000311">
    <property type="protein sequence ID" value="KAJ8112612.1"/>
    <property type="molecule type" value="Genomic_DNA"/>
</dbReference>
<keyword evidence="2" id="KW-1185">Reference proteome</keyword>
<gene>
    <name evidence="1" type="ORF">OPT61_g5059</name>
</gene>